<name>A0A9P6G2J8_9FUNG</name>
<protein>
    <submittedName>
        <fullName evidence="1">Uncharacterized protein</fullName>
    </submittedName>
</protein>
<dbReference type="Proteomes" id="UP000780801">
    <property type="component" value="Unassembled WGS sequence"/>
</dbReference>
<comment type="caution">
    <text evidence="1">The sequence shown here is derived from an EMBL/GenBank/DDBJ whole genome shotgun (WGS) entry which is preliminary data.</text>
</comment>
<evidence type="ECO:0000313" key="2">
    <source>
        <dbReference type="Proteomes" id="UP000780801"/>
    </source>
</evidence>
<dbReference type="EMBL" id="JAABOA010000144">
    <property type="protein sequence ID" value="KAF9585646.1"/>
    <property type="molecule type" value="Genomic_DNA"/>
</dbReference>
<sequence>MKTCPHYGMMTVSLGGFNIQLALDRVCSSENAQYFFGSMKRLLTDYSDPWLDHSDAIARYLRSHINTYACLKDHIQSVFSAICKLWDPTVHDTHEKLVRQLLALEDNRNWAPPASYSSGANPVEIILEIARTKPGALSIATAFIEYSIGLAKDERDISHLLYLCGCMDHLVMVHPELALRITRAFVYLRCKDRKSIIDHYRIAQPPTFRNLISVKDPKLYECRNPIMQLHYPAREKEPMDDRFSENFFVAPFQLLWAFVPHPQKPCFEYCRIERKATTTWFGVFYHLVLYLLSPVSHVYVIPRYYNVEALDNPAIEALIQFKW</sequence>
<gene>
    <name evidence="1" type="ORF">BGW38_001401</name>
</gene>
<evidence type="ECO:0000313" key="1">
    <source>
        <dbReference type="EMBL" id="KAF9585646.1"/>
    </source>
</evidence>
<proteinExistence type="predicted"/>
<dbReference type="OrthoDB" id="2433234at2759"/>
<reference evidence="1" key="1">
    <citation type="journal article" date="2020" name="Fungal Divers.">
        <title>Resolving the Mortierellaceae phylogeny through synthesis of multi-gene phylogenetics and phylogenomics.</title>
        <authorList>
            <person name="Vandepol N."/>
            <person name="Liber J."/>
            <person name="Desiro A."/>
            <person name="Na H."/>
            <person name="Kennedy M."/>
            <person name="Barry K."/>
            <person name="Grigoriev I.V."/>
            <person name="Miller A.N."/>
            <person name="O'Donnell K."/>
            <person name="Stajich J.E."/>
            <person name="Bonito G."/>
        </authorList>
    </citation>
    <scope>NUCLEOTIDE SEQUENCE</scope>
    <source>
        <strain evidence="1">KOD1015</strain>
    </source>
</reference>
<dbReference type="AlphaFoldDB" id="A0A9P6G2J8"/>
<accession>A0A9P6G2J8</accession>
<keyword evidence="2" id="KW-1185">Reference proteome</keyword>
<organism evidence="1 2">
    <name type="scientific">Lunasporangiospora selenospora</name>
    <dbReference type="NCBI Taxonomy" id="979761"/>
    <lineage>
        <taxon>Eukaryota</taxon>
        <taxon>Fungi</taxon>
        <taxon>Fungi incertae sedis</taxon>
        <taxon>Mucoromycota</taxon>
        <taxon>Mortierellomycotina</taxon>
        <taxon>Mortierellomycetes</taxon>
        <taxon>Mortierellales</taxon>
        <taxon>Mortierellaceae</taxon>
        <taxon>Lunasporangiospora</taxon>
    </lineage>
</organism>